<feature type="region of interest" description="Disordered" evidence="9">
    <location>
        <begin position="763"/>
        <end position="899"/>
    </location>
</feature>
<dbReference type="InterPro" id="IPR011011">
    <property type="entry name" value="Znf_FYVE_PHD"/>
</dbReference>
<evidence type="ECO:0000256" key="2">
    <source>
        <dbReference type="ARBA" id="ARBA00022771"/>
    </source>
</evidence>
<feature type="compositionally biased region" description="Polar residues" evidence="9">
    <location>
        <begin position="538"/>
        <end position="551"/>
    </location>
</feature>
<evidence type="ECO:0000256" key="3">
    <source>
        <dbReference type="ARBA" id="ARBA00022833"/>
    </source>
</evidence>
<feature type="region of interest" description="Disordered" evidence="9">
    <location>
        <begin position="931"/>
        <end position="959"/>
    </location>
</feature>
<feature type="region of interest" description="Disordered" evidence="9">
    <location>
        <begin position="604"/>
        <end position="639"/>
    </location>
</feature>
<evidence type="ECO:0000256" key="7">
    <source>
        <dbReference type="ARBA" id="ARBA00023163"/>
    </source>
</evidence>
<keyword evidence="5" id="KW-0103">Bromodomain</keyword>
<dbReference type="PANTHER" id="PTHR45838">
    <property type="entry name" value="HISTONE-LYSINE-N-METHYLTRANSFERASE 2 KMT2 FAMILY MEMBER"/>
    <property type="match status" value="1"/>
</dbReference>
<sequence length="1338" mass="147396">MAASGGGLSPPATVAGLSIQAPARARFPGRPCTVRSRLRSEKRIKCGRLGSDDGDLASEGPRPVNIGLALSEDPALLRLLGVWEKHSRQRDAGFMSSEEEEDVFTGFGTTTASPQKAPRSSLLSRAKLPPASDRSLEAKPLLGKIIHKSPKSSLIGKIVSRVPKEDHGFIESPSKDQDIPKVLIKLHGKQVAPTVVAKHAGAQASDRQSSTRAADFIRRAGKSAYSRNMRNQTAATSAGGTRQASKVKEPGEVSEDSDTDQSQPQRSVKRMIGHTRRTSQAAALSFTSFQKRQRRRMAKGMGASPEAGAEAQSGDEAAMPLECKATDSPEKGILKRQRKSLRVFYTYVTEPIPAPLTPGGNQQQLQSQSITPSEGDPNTSTTVTSGRSSRVIKTPKRFLDEEMIPFPKGSLATWQKSQQREDGKPSPSYHDSSYDGNSLQSDCDSTSVTDSPSAKFPSKPRPGTSHLEIYKNLKKLTLKLAEKKKGHSDTEGSYQQSGDGLTSHVRKKRRSKLMMEEMDAPGVVRKLAVLVNADVAAPSSTPSGDTGSNNEAGGVPGEGNEAVEVSGPSYRIGLSGANKTMLHLLKKAKVQLIKIDQQKQLKMSQLGSGESRVPVTRRRRRRVGLSPKDKSSEEQPLGGPRIKHVCRAAAVALGQPRALVPDDIPRLSALPLHEREGITFSPAAEDVADDDDEMPDPGRDQCPLPALWMLRGLFDRGDCAECINCLDKPKFGGPNTKRQCCVYRKCDRIEKAKMDRVIKPLKRSEDTSWKSRVTAEGSSSKAPGLRKHSLRNITPRSYSSLLKSESEDEEGVEEKYKADKSPVKTAVASDNKQGVVPQDGGTLPGDPPTEMPKPRRLFSRGPGTKPRANKEQENTEPMESRDTLPESSPSRSPKPKLQRQLQIHLHRLPDNTLQSALFLLKQRPHCPDTVDPHTELQEGQLKEREDRPNPAECASGNSLTGLTNGFPQKGLLQNKYKIRVDFKVNCAVQNVWLMGGLSVLTSVPTTPQPVCLLCASKGRHEMIFCQICCEPFHSFCLSSEERPQEENKENWCCRRCKFCHVCGRRSKSTKPVLQCMRCQTSYHPSCLGPTYPKPMNCSMPWVCMTCIHCKSCGVTPGKSWDLDWNHEQDLCPDCTSLHKKGNFCTVCNTCYNANDQHTQMIQCSQCSHWIHYTCEGLSDELVGMLSSQTEKVFFSCSPCRGQPTEGSSLKVELQGRLVDGLEEVLTDLLSHNTTQHLLKCKMCRETNNTQLIREQQPVCDLQAMENKFKVGGYSSIKSFHADVVSVMRKALKEEELLPEELRPTTQAGERYVKVVEQMFSWFPASQLKKWNLSSGELP</sequence>
<feature type="compositionally biased region" description="Basic and acidic residues" evidence="9">
    <location>
        <begin position="324"/>
        <end position="333"/>
    </location>
</feature>
<dbReference type="GO" id="GO:0042800">
    <property type="term" value="F:histone H3K4 methyltransferase activity"/>
    <property type="evidence" value="ECO:0007669"/>
    <property type="project" value="TreeGrafter"/>
</dbReference>
<keyword evidence="7" id="KW-0804">Transcription</keyword>
<gene>
    <name evidence="11" type="ORF">KUDE01_026177</name>
</gene>
<feature type="compositionally biased region" description="Polar residues" evidence="9">
    <location>
        <begin position="278"/>
        <end position="290"/>
    </location>
</feature>
<keyword evidence="6" id="KW-0238">DNA-binding</keyword>
<evidence type="ECO:0000256" key="8">
    <source>
        <dbReference type="PROSITE-ProRule" id="PRU00146"/>
    </source>
</evidence>
<protein>
    <submittedName>
        <fullName evidence="11">Histone-lysine N-methyltransferase 2B</fullName>
    </submittedName>
</protein>
<feature type="domain" description="PHD-type" evidence="10">
    <location>
        <begin position="1141"/>
        <end position="1202"/>
    </location>
</feature>
<name>A0AAD9ETB5_DISEL</name>
<comment type="caution">
    <text evidence="11">The sequence shown here is derived from an EMBL/GenBank/DDBJ whole genome shotgun (WGS) entry which is preliminary data.</text>
</comment>
<dbReference type="Proteomes" id="UP001228049">
    <property type="component" value="Unassembled WGS sequence"/>
</dbReference>
<dbReference type="InterPro" id="IPR001965">
    <property type="entry name" value="Znf_PHD"/>
</dbReference>
<keyword evidence="12" id="KW-1185">Reference proteome</keyword>
<keyword evidence="1" id="KW-0479">Metal-binding</keyword>
<dbReference type="GO" id="GO:0035097">
    <property type="term" value="C:histone methyltransferase complex"/>
    <property type="evidence" value="ECO:0007669"/>
    <property type="project" value="TreeGrafter"/>
</dbReference>
<dbReference type="InterPro" id="IPR036427">
    <property type="entry name" value="Bromodomain-like_sf"/>
</dbReference>
<feature type="compositionally biased region" description="Basic residues" evidence="9">
    <location>
        <begin position="267"/>
        <end position="277"/>
    </location>
</feature>
<dbReference type="PROSITE" id="PS50016">
    <property type="entry name" value="ZF_PHD_2"/>
    <property type="match status" value="3"/>
</dbReference>
<dbReference type="FunFam" id="3.30.40.10:FF:000394">
    <property type="entry name" value="Histone-lysine N-methyltransferase"/>
    <property type="match status" value="1"/>
</dbReference>
<evidence type="ECO:0000256" key="4">
    <source>
        <dbReference type="ARBA" id="ARBA00023015"/>
    </source>
</evidence>
<feature type="non-terminal residue" evidence="11">
    <location>
        <position position="1"/>
    </location>
</feature>
<dbReference type="SMART" id="SM00249">
    <property type="entry name" value="PHD"/>
    <property type="match status" value="3"/>
</dbReference>
<dbReference type="Gene3D" id="1.20.920.10">
    <property type="entry name" value="Bromodomain-like"/>
    <property type="match status" value="1"/>
</dbReference>
<dbReference type="InterPro" id="IPR013083">
    <property type="entry name" value="Znf_RING/FYVE/PHD"/>
</dbReference>
<dbReference type="SUPFAM" id="SSF57903">
    <property type="entry name" value="FYVE/PHD zinc finger"/>
    <property type="match status" value="3"/>
</dbReference>
<dbReference type="InterPro" id="IPR002857">
    <property type="entry name" value="Znf_CXXC"/>
</dbReference>
<keyword evidence="4" id="KW-0805">Transcription regulation</keyword>
<dbReference type="InterPro" id="IPR019787">
    <property type="entry name" value="Znf_PHD-finger"/>
</dbReference>
<evidence type="ECO:0000256" key="5">
    <source>
        <dbReference type="ARBA" id="ARBA00023117"/>
    </source>
</evidence>
<proteinExistence type="predicted"/>
<feature type="compositionally biased region" description="Polar residues" evidence="9">
    <location>
        <begin position="491"/>
        <end position="500"/>
    </location>
</feature>
<dbReference type="Pfam" id="PF00628">
    <property type="entry name" value="PHD"/>
    <property type="match status" value="2"/>
</dbReference>
<feature type="domain" description="PHD-type" evidence="10">
    <location>
        <begin position="1008"/>
        <end position="1059"/>
    </location>
</feature>
<dbReference type="EMBL" id="JASDAP010000025">
    <property type="protein sequence ID" value="KAK1880653.1"/>
    <property type="molecule type" value="Genomic_DNA"/>
</dbReference>
<feature type="compositionally biased region" description="Polar residues" evidence="9">
    <location>
        <begin position="225"/>
        <end position="244"/>
    </location>
</feature>
<dbReference type="GO" id="GO:0045893">
    <property type="term" value="P:positive regulation of DNA-templated transcription"/>
    <property type="evidence" value="ECO:0007669"/>
    <property type="project" value="TreeGrafter"/>
</dbReference>
<feature type="region of interest" description="Disordered" evidence="9">
    <location>
        <begin position="219"/>
        <end position="334"/>
    </location>
</feature>
<evidence type="ECO:0000256" key="9">
    <source>
        <dbReference type="SAM" id="MobiDB-lite"/>
    </source>
</evidence>
<feature type="compositionally biased region" description="Polar residues" evidence="9">
    <location>
        <begin position="429"/>
        <end position="452"/>
    </location>
</feature>
<feature type="compositionally biased region" description="Basic and acidic residues" evidence="9">
    <location>
        <begin position="813"/>
        <end position="822"/>
    </location>
</feature>
<evidence type="ECO:0000313" key="12">
    <source>
        <dbReference type="Proteomes" id="UP001228049"/>
    </source>
</evidence>
<keyword evidence="3" id="KW-0862">Zinc</keyword>
<dbReference type="GO" id="GO:0003677">
    <property type="term" value="F:DNA binding"/>
    <property type="evidence" value="ECO:0007669"/>
    <property type="project" value="UniProtKB-KW"/>
</dbReference>
<feature type="compositionally biased region" description="Basic and acidic residues" evidence="9">
    <location>
        <begin position="868"/>
        <end position="884"/>
    </location>
</feature>
<evidence type="ECO:0000313" key="11">
    <source>
        <dbReference type="EMBL" id="KAK1880653.1"/>
    </source>
</evidence>
<reference evidence="11" key="1">
    <citation type="submission" date="2023-04" db="EMBL/GenBank/DDBJ databases">
        <title>Chromosome-level genome of Chaenocephalus aceratus.</title>
        <authorList>
            <person name="Park H."/>
        </authorList>
    </citation>
    <scope>NUCLEOTIDE SEQUENCE</scope>
    <source>
        <strain evidence="11">DE</strain>
        <tissue evidence="11">Muscle</tissue>
    </source>
</reference>
<dbReference type="GO" id="GO:0008270">
    <property type="term" value="F:zinc ion binding"/>
    <property type="evidence" value="ECO:0007669"/>
    <property type="project" value="UniProtKB-KW"/>
</dbReference>
<feature type="region of interest" description="Disordered" evidence="9">
    <location>
        <begin position="107"/>
        <end position="131"/>
    </location>
</feature>
<evidence type="ECO:0000256" key="1">
    <source>
        <dbReference type="ARBA" id="ARBA00022723"/>
    </source>
</evidence>
<dbReference type="Pfam" id="PF02008">
    <property type="entry name" value="zf-CXXC"/>
    <property type="match status" value="1"/>
</dbReference>
<dbReference type="Gene3D" id="3.30.40.10">
    <property type="entry name" value="Zinc/RING finger domain, C3HC4 (zinc finger)"/>
    <property type="match status" value="2"/>
</dbReference>
<feature type="compositionally biased region" description="Basic and acidic residues" evidence="9">
    <location>
        <begin position="931"/>
        <end position="949"/>
    </location>
</feature>
<accession>A0AAD9ETB5</accession>
<feature type="compositionally biased region" description="Low complexity" evidence="9">
    <location>
        <begin position="379"/>
        <end position="391"/>
    </location>
</feature>
<feature type="domain" description="PHD-type" evidence="10">
    <location>
        <begin position="1056"/>
        <end position="1109"/>
    </location>
</feature>
<organism evidence="11 12">
    <name type="scientific">Dissostichus eleginoides</name>
    <name type="common">Patagonian toothfish</name>
    <name type="synonym">Dissostichus amissus</name>
    <dbReference type="NCBI Taxonomy" id="100907"/>
    <lineage>
        <taxon>Eukaryota</taxon>
        <taxon>Metazoa</taxon>
        <taxon>Chordata</taxon>
        <taxon>Craniata</taxon>
        <taxon>Vertebrata</taxon>
        <taxon>Euteleostomi</taxon>
        <taxon>Actinopterygii</taxon>
        <taxon>Neopterygii</taxon>
        <taxon>Teleostei</taxon>
        <taxon>Neoteleostei</taxon>
        <taxon>Acanthomorphata</taxon>
        <taxon>Eupercaria</taxon>
        <taxon>Perciformes</taxon>
        <taxon>Notothenioidei</taxon>
        <taxon>Nototheniidae</taxon>
        <taxon>Dissostichus</taxon>
    </lineage>
</organism>
<evidence type="ECO:0000259" key="10">
    <source>
        <dbReference type="PROSITE" id="PS50016"/>
    </source>
</evidence>
<feature type="region of interest" description="Disordered" evidence="9">
    <location>
        <begin position="536"/>
        <end position="564"/>
    </location>
</feature>
<feature type="region of interest" description="Disordered" evidence="9">
    <location>
        <begin position="351"/>
        <end position="510"/>
    </location>
</feature>
<keyword evidence="2 8" id="KW-0863">Zinc-finger</keyword>
<evidence type="ECO:0000256" key="6">
    <source>
        <dbReference type="ARBA" id="ARBA00023125"/>
    </source>
</evidence>
<feature type="compositionally biased region" description="Polar residues" evidence="9">
    <location>
        <begin position="359"/>
        <end position="378"/>
    </location>
</feature>
<feature type="compositionally biased region" description="Basic and acidic residues" evidence="9">
    <location>
        <begin position="480"/>
        <end position="490"/>
    </location>
</feature>
<dbReference type="PANTHER" id="PTHR45838:SF3">
    <property type="entry name" value="HISTONE-LYSINE N-METHYLTRANSFERASE 2B"/>
    <property type="match status" value="1"/>
</dbReference>